<name>M9LZY6_PSEA3</name>
<reference evidence="3" key="1">
    <citation type="journal article" date="2013" name="Genome Announc.">
        <title>Genome sequence of the basidiomycetous yeast Pseudozyma antarctica T-34, a producer of the glycolipid biosurfactants mannosylerythritol lipids.</title>
        <authorList>
            <person name="Morita T."/>
            <person name="Koike H."/>
            <person name="Koyama Y."/>
            <person name="Hagiwara H."/>
            <person name="Ito E."/>
            <person name="Fukuoka T."/>
            <person name="Imura T."/>
            <person name="Machida M."/>
            <person name="Kitamoto D."/>
        </authorList>
    </citation>
    <scope>NUCLEOTIDE SEQUENCE [LARGE SCALE GENOMIC DNA]</scope>
    <source>
        <strain evidence="3">T-34</strain>
    </source>
</reference>
<accession>M9LZY6</accession>
<organism evidence="2 3">
    <name type="scientific">Pseudozyma antarctica (strain T-34)</name>
    <name type="common">Yeast</name>
    <name type="synonym">Candida antarctica</name>
    <dbReference type="NCBI Taxonomy" id="1151754"/>
    <lineage>
        <taxon>Eukaryota</taxon>
        <taxon>Fungi</taxon>
        <taxon>Dikarya</taxon>
        <taxon>Basidiomycota</taxon>
        <taxon>Ustilaginomycotina</taxon>
        <taxon>Ustilaginomycetes</taxon>
        <taxon>Ustilaginales</taxon>
        <taxon>Ustilaginaceae</taxon>
        <taxon>Moesziomyces</taxon>
    </lineage>
</organism>
<protein>
    <submittedName>
        <fullName evidence="2">NAD-dependent malate dehydrogenase</fullName>
    </submittedName>
</protein>
<dbReference type="EMBL" id="DF196788">
    <property type="protein sequence ID" value="GAC76699.1"/>
    <property type="molecule type" value="Genomic_DNA"/>
</dbReference>
<feature type="region of interest" description="Disordered" evidence="1">
    <location>
        <begin position="362"/>
        <end position="413"/>
    </location>
</feature>
<feature type="compositionally biased region" description="Basic and acidic residues" evidence="1">
    <location>
        <begin position="265"/>
        <end position="280"/>
    </location>
</feature>
<gene>
    <name evidence="2" type="ORF">PANT_22d00148</name>
</gene>
<feature type="compositionally biased region" description="Polar residues" evidence="1">
    <location>
        <begin position="204"/>
        <end position="216"/>
    </location>
</feature>
<feature type="compositionally biased region" description="Low complexity" evidence="1">
    <location>
        <begin position="184"/>
        <end position="200"/>
    </location>
</feature>
<sequence length="413" mass="44962">MTPDETRDWMVQQLALRNAASAKVLSPAAPKTGPLPQSVSAPQTSSRVPLAPRPLLTKEDMLANIHKTAYKKNKAWSAVASEVQTALRTQYCGDIEELHVDELKLLWKELSSQRSHPSSTKTWEPHFNKYEPEVLRMLDEVVQSDLDRYFGPGEENPAAMRQQSLASLAKYDLLQQQAASKRISQQSAPSKQAAQQSMPPNRVLQPSTPPKQVSQQPTPPRRGMTMTAATPPTHPRPETSNDSPSGAAAQRKRPREAADDATESLDDRHAETRRQRDAILRAKEGKVRALEDANAKRDEIIKRQGKQNVIDPRDMVQEVLKMTKALKEDLSRMEGRMTLLASAFLSAGGMAGLAPQLLAGATAAGRSNSTVSGKDCAPTAESSSTTAVEAASTSETPGSPLARRAKHASTTSK</sequence>
<dbReference type="AlphaFoldDB" id="M9LZY6"/>
<dbReference type="Proteomes" id="UP000011976">
    <property type="component" value="Unassembled WGS sequence"/>
</dbReference>
<feature type="compositionally biased region" description="Polar residues" evidence="1">
    <location>
        <begin position="35"/>
        <end position="47"/>
    </location>
</feature>
<feature type="region of interest" description="Disordered" evidence="1">
    <location>
        <begin position="25"/>
        <end position="49"/>
    </location>
</feature>
<evidence type="ECO:0000256" key="1">
    <source>
        <dbReference type="SAM" id="MobiDB-lite"/>
    </source>
</evidence>
<dbReference type="OrthoDB" id="10300673at2759"/>
<proteinExistence type="predicted"/>
<evidence type="ECO:0000313" key="3">
    <source>
        <dbReference type="Proteomes" id="UP000011976"/>
    </source>
</evidence>
<feature type="compositionally biased region" description="Low complexity" evidence="1">
    <location>
        <begin position="377"/>
        <end position="396"/>
    </location>
</feature>
<evidence type="ECO:0000313" key="2">
    <source>
        <dbReference type="EMBL" id="GAC76699.1"/>
    </source>
</evidence>
<feature type="region of interest" description="Disordered" evidence="1">
    <location>
        <begin position="179"/>
        <end position="280"/>
    </location>
</feature>